<keyword evidence="2" id="KW-1185">Reference proteome</keyword>
<dbReference type="InterPro" id="IPR036047">
    <property type="entry name" value="F-box-like_dom_sf"/>
</dbReference>
<dbReference type="Gene3D" id="1.20.1280.50">
    <property type="match status" value="1"/>
</dbReference>
<evidence type="ECO:0000313" key="4">
    <source>
        <dbReference type="RefSeq" id="XP_027104423.1"/>
    </source>
</evidence>
<feature type="domain" description="F-box" evidence="1">
    <location>
        <begin position="40"/>
        <end position="86"/>
    </location>
</feature>
<dbReference type="RefSeq" id="XP_027104423.1">
    <property type="nucleotide sequence ID" value="XM_027248622.1"/>
</dbReference>
<evidence type="ECO:0000313" key="3">
    <source>
        <dbReference type="RefSeq" id="XP_027104405.1"/>
    </source>
</evidence>
<organism evidence="2 5">
    <name type="scientific">Coffea arabica</name>
    <name type="common">Arabian coffee</name>
    <dbReference type="NCBI Taxonomy" id="13443"/>
    <lineage>
        <taxon>Eukaryota</taxon>
        <taxon>Viridiplantae</taxon>
        <taxon>Streptophyta</taxon>
        <taxon>Embryophyta</taxon>
        <taxon>Tracheophyta</taxon>
        <taxon>Spermatophyta</taxon>
        <taxon>Magnoliopsida</taxon>
        <taxon>eudicotyledons</taxon>
        <taxon>Gunneridae</taxon>
        <taxon>Pentapetalae</taxon>
        <taxon>asterids</taxon>
        <taxon>lamiids</taxon>
        <taxon>Gentianales</taxon>
        <taxon>Rubiaceae</taxon>
        <taxon>Ixoroideae</taxon>
        <taxon>Gardenieae complex</taxon>
        <taxon>Bertiereae - Coffeeae clade</taxon>
        <taxon>Coffeeae</taxon>
        <taxon>Coffea</taxon>
    </lineage>
</organism>
<dbReference type="InterPro" id="IPR017451">
    <property type="entry name" value="F-box-assoc_interact_dom"/>
</dbReference>
<dbReference type="InterPro" id="IPR006527">
    <property type="entry name" value="F-box-assoc_dom_typ1"/>
</dbReference>
<dbReference type="NCBIfam" id="TIGR01640">
    <property type="entry name" value="F_box_assoc_1"/>
    <property type="match status" value="1"/>
</dbReference>
<dbReference type="AlphaFoldDB" id="A0A6P6VR95"/>
<evidence type="ECO:0000313" key="2">
    <source>
        <dbReference type="Proteomes" id="UP001652660"/>
    </source>
</evidence>
<dbReference type="PANTHER" id="PTHR31672">
    <property type="entry name" value="BNACNNG10540D PROTEIN"/>
    <property type="match status" value="1"/>
</dbReference>
<sequence length="431" mass="49192">MQERTHEGQAESSANQAEFSALEPLLLAQHKRKEFQSQPELINGIFPDEIMADILTRLPVKSLMRFSCVSKSWHSLMSDPNFIKSHIKKCAENKENEHHRLILVTVTDDEEQKRKGLRLKKFECSFQTAFSWASSKKNEDQVTYDFIISPAIVSDDMCRYKILGSCYGLVLITIAAENMFLWNPATRKSRKLPHCGWKEEHKAINFQDLSFAIGYDESNGDYMILGLSCVVNDRLEYETVAKVYSGKTDSWKKIEHFKYSLIDDICSGSYFLNGKFHFIAYEILSRGTDGTNFERIIVSLDLADDIYGQIETPEDENFGHEWNLGTLGGCLSLLHCSIGNQDEVELWVMKEYGVRGSWTKMVVISGCQGPGCRLFRKPLILSKDGQLLFVNWSYLKLGVYDPNQNSHHYPQFSNSEGLYGADVYVESLISP</sequence>
<dbReference type="GeneID" id="113725445"/>
<reference evidence="2" key="1">
    <citation type="journal article" date="2025" name="Foods">
        <title>Unveiling the Microbial Signatures of Arabica Coffee Cherries: Insights into Ripeness Specific Diversity, Functional Traits, and Implications for Quality and Safety.</title>
        <authorList>
            <consortium name="RefSeq"/>
            <person name="Tenea G.N."/>
            <person name="Cifuentes V."/>
            <person name="Reyes P."/>
            <person name="Cevallos-Vallejos M."/>
        </authorList>
    </citation>
    <scope>NUCLEOTIDE SEQUENCE [LARGE SCALE GENOMIC DNA]</scope>
</reference>
<name>A0A6P6VR95_COFAR</name>
<accession>A0A6P6VR95</accession>
<dbReference type="InterPro" id="IPR001810">
    <property type="entry name" value="F-box_dom"/>
</dbReference>
<dbReference type="Pfam" id="PF07734">
    <property type="entry name" value="FBA_1"/>
    <property type="match status" value="1"/>
</dbReference>
<evidence type="ECO:0000259" key="1">
    <source>
        <dbReference type="PROSITE" id="PS50181"/>
    </source>
</evidence>
<dbReference type="PANTHER" id="PTHR31672:SF13">
    <property type="entry name" value="F-BOX PROTEIN CPR30-LIKE"/>
    <property type="match status" value="1"/>
</dbReference>
<dbReference type="PROSITE" id="PS50181">
    <property type="entry name" value="FBOX"/>
    <property type="match status" value="1"/>
</dbReference>
<reference evidence="3 4" key="2">
    <citation type="submission" date="2025-04" db="UniProtKB">
        <authorList>
            <consortium name="RefSeq"/>
        </authorList>
    </citation>
    <scope>IDENTIFICATION</scope>
    <source>
        <tissue evidence="3 4">Leaves</tissue>
    </source>
</reference>
<dbReference type="SUPFAM" id="SSF81383">
    <property type="entry name" value="F-box domain"/>
    <property type="match status" value="1"/>
</dbReference>
<proteinExistence type="predicted"/>
<protein>
    <submittedName>
        <fullName evidence="3 4">F-box/kelch-repeat protein At3g23880-like</fullName>
    </submittedName>
</protein>
<dbReference type="CDD" id="cd22157">
    <property type="entry name" value="F-box_AtFBW1-like"/>
    <property type="match status" value="1"/>
</dbReference>
<gene>
    <name evidence="3 4 5" type="primary">LOC113725445</name>
</gene>
<dbReference type="OrthoDB" id="591557at2759"/>
<dbReference type="Pfam" id="PF00646">
    <property type="entry name" value="F-box"/>
    <property type="match status" value="1"/>
</dbReference>
<dbReference type="RefSeq" id="XP_027104405.1">
    <property type="nucleotide sequence ID" value="XM_027248604.1"/>
</dbReference>
<dbReference type="Proteomes" id="UP001652660">
    <property type="component" value="Chromosome 1e"/>
</dbReference>
<evidence type="ECO:0000313" key="5">
    <source>
        <dbReference type="RefSeq" id="XP_027104432.1"/>
    </source>
</evidence>
<dbReference type="RefSeq" id="XP_027104432.1">
    <property type="nucleotide sequence ID" value="XM_027248631.1"/>
</dbReference>
<dbReference type="SMART" id="SM00256">
    <property type="entry name" value="FBOX"/>
    <property type="match status" value="1"/>
</dbReference>
<dbReference type="InterPro" id="IPR050796">
    <property type="entry name" value="SCF_F-box_component"/>
</dbReference>